<feature type="compositionally biased region" description="Low complexity" evidence="1">
    <location>
        <begin position="267"/>
        <end position="277"/>
    </location>
</feature>
<feature type="region of interest" description="Disordered" evidence="1">
    <location>
        <begin position="333"/>
        <end position="354"/>
    </location>
</feature>
<dbReference type="RefSeq" id="XP_033532358.1">
    <property type="nucleotide sequence ID" value="XM_033683265.1"/>
</dbReference>
<feature type="region of interest" description="Disordered" evidence="1">
    <location>
        <begin position="204"/>
        <end position="250"/>
    </location>
</feature>
<proteinExistence type="predicted"/>
<feature type="compositionally biased region" description="Low complexity" evidence="1">
    <location>
        <begin position="204"/>
        <end position="236"/>
    </location>
</feature>
<name>A0A6G1FY15_9PEZI</name>
<reference evidence="4" key="2">
    <citation type="submission" date="2020-04" db="EMBL/GenBank/DDBJ databases">
        <authorList>
            <consortium name="NCBI Genome Project"/>
        </authorList>
    </citation>
    <scope>NUCLEOTIDE SEQUENCE</scope>
    <source>
        <strain evidence="4">CBS 781.70</strain>
    </source>
</reference>
<sequence length="354" mass="38557">MPPKPKKTKKGKKGDDDDKVSHDELISKLEKVELAEKESYNLMLQYIDEGHDTIEGKKGDSYHKAMTKAKTVTSNARDQYAEAYGMWAAQQSPGTITPAQTEALWARIRKRGYSELSFNVKATQKAIDQLTQAGLKDQCTRPFEELVELGQIAAIHVLKDMQRDGLLPAGLAPDADPTSPAGVSARIIADLAAAQEAAETKFESANAAQATTSKTSNTNAAIAKTSNNKTTSANSKNKMETSASNTKNKTDTIAANTKGTKAKNFNAKKATNNGTAIESTSSVTNEPPSATTEEPYNPQRVVVMAKVHLAQLQDLVVQAKEINASLDKALARYEEHKKEDTEENKRERGQVQRH</sequence>
<feature type="region of interest" description="Disordered" evidence="1">
    <location>
        <begin position="267"/>
        <end position="297"/>
    </location>
</feature>
<feature type="region of interest" description="Disordered" evidence="1">
    <location>
        <begin position="1"/>
        <end position="22"/>
    </location>
</feature>
<dbReference type="GeneID" id="54423835"/>
<dbReference type="EMBL" id="ML975164">
    <property type="protein sequence ID" value="KAF1810727.1"/>
    <property type="molecule type" value="Genomic_DNA"/>
</dbReference>
<feature type="compositionally biased region" description="Basic and acidic residues" evidence="1">
    <location>
        <begin position="13"/>
        <end position="22"/>
    </location>
</feature>
<accession>A0A6G1FY15</accession>
<evidence type="ECO:0000256" key="1">
    <source>
        <dbReference type="SAM" id="MobiDB-lite"/>
    </source>
</evidence>
<dbReference type="AlphaFoldDB" id="A0A6G1FY15"/>
<evidence type="ECO:0000313" key="3">
    <source>
        <dbReference type="Proteomes" id="UP000504638"/>
    </source>
</evidence>
<evidence type="ECO:0000313" key="4">
    <source>
        <dbReference type="RefSeq" id="XP_033532358.1"/>
    </source>
</evidence>
<reference evidence="4" key="3">
    <citation type="submission" date="2025-04" db="UniProtKB">
        <authorList>
            <consortium name="RefSeq"/>
        </authorList>
    </citation>
    <scope>IDENTIFICATION</scope>
    <source>
        <strain evidence="4">CBS 781.70</strain>
    </source>
</reference>
<dbReference type="Proteomes" id="UP000504638">
    <property type="component" value="Unplaced"/>
</dbReference>
<reference evidence="2 4" key="1">
    <citation type="submission" date="2020-01" db="EMBL/GenBank/DDBJ databases">
        <authorList>
            <consortium name="DOE Joint Genome Institute"/>
            <person name="Haridas S."/>
            <person name="Albert R."/>
            <person name="Binder M."/>
            <person name="Bloem J."/>
            <person name="Labutti K."/>
            <person name="Salamov A."/>
            <person name="Andreopoulos B."/>
            <person name="Baker S.E."/>
            <person name="Barry K."/>
            <person name="Bills G."/>
            <person name="Bluhm B.H."/>
            <person name="Cannon C."/>
            <person name="Castanera R."/>
            <person name="Culley D.E."/>
            <person name="Daum C."/>
            <person name="Ezra D."/>
            <person name="Gonzalez J.B."/>
            <person name="Henrissat B."/>
            <person name="Kuo A."/>
            <person name="Liang C."/>
            <person name="Lipzen A."/>
            <person name="Lutzoni F."/>
            <person name="Magnuson J."/>
            <person name="Mondo S."/>
            <person name="Nolan M."/>
            <person name="Ohm R."/>
            <person name="Pangilinan J."/>
            <person name="Park H.-J."/>
            <person name="Ramirez L."/>
            <person name="Alfaro M."/>
            <person name="Sun H."/>
            <person name="Tritt A."/>
            <person name="Yoshinaga Y."/>
            <person name="Zwiers L.-H."/>
            <person name="Turgeon B.G."/>
            <person name="Goodwin S.B."/>
            <person name="Spatafora J.W."/>
            <person name="Crous P.W."/>
            <person name="Grigoriev I.V."/>
        </authorList>
    </citation>
    <scope>NUCLEOTIDE SEQUENCE</scope>
    <source>
        <strain evidence="2 4">CBS 781.70</strain>
    </source>
</reference>
<gene>
    <name evidence="2 4" type="ORF">P152DRAFT_80719</name>
</gene>
<feature type="compositionally biased region" description="Basic residues" evidence="1">
    <location>
        <begin position="1"/>
        <end position="12"/>
    </location>
</feature>
<protein>
    <submittedName>
        <fullName evidence="2 4">Uncharacterized protein</fullName>
    </submittedName>
</protein>
<evidence type="ECO:0000313" key="2">
    <source>
        <dbReference type="EMBL" id="KAF1810727.1"/>
    </source>
</evidence>
<keyword evidence="3" id="KW-1185">Reference proteome</keyword>
<feature type="compositionally biased region" description="Polar residues" evidence="1">
    <location>
        <begin position="278"/>
        <end position="294"/>
    </location>
</feature>
<organism evidence="2">
    <name type="scientific">Eremomyces bilateralis CBS 781.70</name>
    <dbReference type="NCBI Taxonomy" id="1392243"/>
    <lineage>
        <taxon>Eukaryota</taxon>
        <taxon>Fungi</taxon>
        <taxon>Dikarya</taxon>
        <taxon>Ascomycota</taxon>
        <taxon>Pezizomycotina</taxon>
        <taxon>Dothideomycetes</taxon>
        <taxon>Dothideomycetes incertae sedis</taxon>
        <taxon>Eremomycetales</taxon>
        <taxon>Eremomycetaceae</taxon>
        <taxon>Eremomyces</taxon>
    </lineage>
</organism>